<keyword evidence="3" id="KW-1185">Reference proteome</keyword>
<dbReference type="Gramene" id="KZM94089">
    <property type="protein sequence ID" value="KZM94089"/>
    <property type="gene ID" value="DCAR_017334"/>
</dbReference>
<evidence type="ECO:0000313" key="3">
    <source>
        <dbReference type="Proteomes" id="UP000077755"/>
    </source>
</evidence>
<sequence length="92" mass="10108">MKIKLKKAGWKSPPIKKCARRPVLDYHNGGANSENIEDEGANTRNGTEGANTQTVDNKGANNDNVGNDNDRDDANVEDEVLGYNSKETEHHD</sequence>
<proteinExistence type="predicted"/>
<feature type="compositionally biased region" description="Polar residues" evidence="1">
    <location>
        <begin position="42"/>
        <end position="54"/>
    </location>
</feature>
<name>A0A161YKU9_DAUCS</name>
<reference evidence="2" key="1">
    <citation type="journal article" date="2016" name="Nat. Genet.">
        <title>A high-quality carrot genome assembly provides new insights into carotenoid accumulation and asterid genome evolution.</title>
        <authorList>
            <person name="Iorizzo M."/>
            <person name="Ellison S."/>
            <person name="Senalik D."/>
            <person name="Zeng P."/>
            <person name="Satapoomin P."/>
            <person name="Huang J."/>
            <person name="Bowman M."/>
            <person name="Iovene M."/>
            <person name="Sanseverino W."/>
            <person name="Cavagnaro P."/>
            <person name="Yildiz M."/>
            <person name="Macko-Podgorni A."/>
            <person name="Moranska E."/>
            <person name="Grzebelus E."/>
            <person name="Grzebelus D."/>
            <person name="Ashrafi H."/>
            <person name="Zheng Z."/>
            <person name="Cheng S."/>
            <person name="Spooner D."/>
            <person name="Van Deynze A."/>
            <person name="Simon P."/>
        </authorList>
    </citation>
    <scope>NUCLEOTIDE SEQUENCE</scope>
    <source>
        <tissue evidence="2">Leaf</tissue>
    </source>
</reference>
<feature type="region of interest" description="Disordered" evidence="1">
    <location>
        <begin position="1"/>
        <end position="92"/>
    </location>
</feature>
<dbReference type="AlphaFoldDB" id="A0A161YKU9"/>
<feature type="compositionally biased region" description="Low complexity" evidence="1">
    <location>
        <begin position="55"/>
        <end position="67"/>
    </location>
</feature>
<reference evidence="2" key="2">
    <citation type="submission" date="2022-03" db="EMBL/GenBank/DDBJ databases">
        <title>Draft title - Genomic analysis of global carrot germplasm unveils the trajectory of domestication and the origin of high carotenoid orange carrot.</title>
        <authorList>
            <person name="Iorizzo M."/>
            <person name="Ellison S."/>
            <person name="Senalik D."/>
            <person name="Macko-Podgorni A."/>
            <person name="Grzebelus D."/>
            <person name="Bostan H."/>
            <person name="Rolling W."/>
            <person name="Curaba J."/>
            <person name="Simon P."/>
        </authorList>
    </citation>
    <scope>NUCLEOTIDE SEQUENCE</scope>
    <source>
        <tissue evidence="2">Leaf</tissue>
    </source>
</reference>
<organism evidence="2 3">
    <name type="scientific">Daucus carota subsp. sativus</name>
    <name type="common">Carrot</name>
    <dbReference type="NCBI Taxonomy" id="79200"/>
    <lineage>
        <taxon>Eukaryota</taxon>
        <taxon>Viridiplantae</taxon>
        <taxon>Streptophyta</taxon>
        <taxon>Embryophyta</taxon>
        <taxon>Tracheophyta</taxon>
        <taxon>Spermatophyta</taxon>
        <taxon>Magnoliopsida</taxon>
        <taxon>eudicotyledons</taxon>
        <taxon>Gunneridae</taxon>
        <taxon>Pentapetalae</taxon>
        <taxon>asterids</taxon>
        <taxon>campanulids</taxon>
        <taxon>Apiales</taxon>
        <taxon>Apiaceae</taxon>
        <taxon>Apioideae</taxon>
        <taxon>Scandiceae</taxon>
        <taxon>Daucinae</taxon>
        <taxon>Daucus</taxon>
        <taxon>Daucus sect. Daucus</taxon>
    </lineage>
</organism>
<dbReference type="EMBL" id="CP093347">
    <property type="protein sequence ID" value="WOH00455.1"/>
    <property type="molecule type" value="Genomic_DNA"/>
</dbReference>
<gene>
    <name evidence="2" type="ORF">DCAR_0519818</name>
</gene>
<protein>
    <submittedName>
        <fullName evidence="2">Uncharacterized protein</fullName>
    </submittedName>
</protein>
<dbReference type="Proteomes" id="UP000077755">
    <property type="component" value="Chromosome 5"/>
</dbReference>
<evidence type="ECO:0000256" key="1">
    <source>
        <dbReference type="SAM" id="MobiDB-lite"/>
    </source>
</evidence>
<accession>A0A161YKU9</accession>
<evidence type="ECO:0000313" key="2">
    <source>
        <dbReference type="EMBL" id="WOH00455.1"/>
    </source>
</evidence>